<dbReference type="Proteomes" id="UP000478052">
    <property type="component" value="Unassembled WGS sequence"/>
</dbReference>
<name>A0A6G0YHJ3_APHCR</name>
<dbReference type="EMBL" id="VUJU01004019">
    <property type="protein sequence ID" value="KAF0755783.1"/>
    <property type="molecule type" value="Genomic_DNA"/>
</dbReference>
<evidence type="ECO:0000313" key="2">
    <source>
        <dbReference type="EMBL" id="KAF0755783.1"/>
    </source>
</evidence>
<proteinExistence type="predicted"/>
<keyword evidence="3" id="KW-1185">Reference proteome</keyword>
<evidence type="ECO:0000313" key="3">
    <source>
        <dbReference type="Proteomes" id="UP000478052"/>
    </source>
</evidence>
<reference evidence="2 3" key="1">
    <citation type="submission" date="2019-08" db="EMBL/GenBank/DDBJ databases">
        <title>Whole genome of Aphis craccivora.</title>
        <authorList>
            <person name="Voronova N.V."/>
            <person name="Shulinski R.S."/>
            <person name="Bandarenka Y.V."/>
            <person name="Zhorov D.G."/>
            <person name="Warner D."/>
        </authorList>
    </citation>
    <scope>NUCLEOTIDE SEQUENCE [LARGE SCALE GENOMIC DNA]</scope>
    <source>
        <strain evidence="2">180601</strain>
        <tissue evidence="2">Whole Body</tissue>
    </source>
</reference>
<gene>
    <name evidence="2" type="ORF">FWK35_00038971</name>
</gene>
<protein>
    <submittedName>
        <fullName evidence="2">Uncharacterized protein</fullName>
    </submittedName>
</protein>
<accession>A0A6G0YHJ3</accession>
<evidence type="ECO:0000256" key="1">
    <source>
        <dbReference type="SAM" id="MobiDB-lite"/>
    </source>
</evidence>
<comment type="caution">
    <text evidence="2">The sequence shown here is derived from an EMBL/GenBank/DDBJ whole genome shotgun (WGS) entry which is preliminary data.</text>
</comment>
<dbReference type="AlphaFoldDB" id="A0A6G0YHJ3"/>
<feature type="region of interest" description="Disordered" evidence="1">
    <location>
        <begin position="1"/>
        <end position="34"/>
    </location>
</feature>
<organism evidence="2 3">
    <name type="scientific">Aphis craccivora</name>
    <name type="common">Cowpea aphid</name>
    <dbReference type="NCBI Taxonomy" id="307492"/>
    <lineage>
        <taxon>Eukaryota</taxon>
        <taxon>Metazoa</taxon>
        <taxon>Ecdysozoa</taxon>
        <taxon>Arthropoda</taxon>
        <taxon>Hexapoda</taxon>
        <taxon>Insecta</taxon>
        <taxon>Pterygota</taxon>
        <taxon>Neoptera</taxon>
        <taxon>Paraneoptera</taxon>
        <taxon>Hemiptera</taxon>
        <taxon>Sternorrhyncha</taxon>
        <taxon>Aphidomorpha</taxon>
        <taxon>Aphidoidea</taxon>
        <taxon>Aphididae</taxon>
        <taxon>Aphidini</taxon>
        <taxon>Aphis</taxon>
        <taxon>Aphis</taxon>
    </lineage>
</organism>
<sequence>MRHRRHGGTNAHTANPRHPRGPPQWPESYPPTHTHTLLEPPLAVHLLSAASQTPCRCISSSPLYIYIYIYKHIICACDAPTRDIPII</sequence>